<dbReference type="Pfam" id="PF00022">
    <property type="entry name" value="Actin"/>
    <property type="match status" value="1"/>
</dbReference>
<dbReference type="InterPro" id="IPR043129">
    <property type="entry name" value="ATPase_NBD"/>
</dbReference>
<dbReference type="PRINTS" id="PR00190">
    <property type="entry name" value="ACTIN"/>
</dbReference>
<protein>
    <recommendedName>
        <fullName evidence="3">Actin</fullName>
    </recommendedName>
</protein>
<dbReference type="SMART" id="SM00268">
    <property type="entry name" value="ACTIN"/>
    <property type="match status" value="1"/>
</dbReference>
<evidence type="ECO:0000256" key="1">
    <source>
        <dbReference type="RuleBase" id="RU000487"/>
    </source>
</evidence>
<evidence type="ECO:0008006" key="3">
    <source>
        <dbReference type="Google" id="ProtNLM"/>
    </source>
</evidence>
<sequence>MEKLWAYTFHELRVAPEEHPVHLTDATLGPKANREKMTQIMFETFNCPGFFVSVQACLSLYASGRSTGLVSELGDGVTYTIPIYEGYCLPHATLRTDLGGRDLTNYLMRLLTLRGYSFATTCESDLVRDMKEQLGYVALDYEQELNNFAAAAAASSSPALPSSAIPSFGNERIYQLPDGRAVTVGSEQIRCAEPLFRPHLLGMQAAGIHEVATNSIMKCDVDIRRDFFRNHVLAGGCSMFPGLAARMEREMTNLNPDRTIKIIAPPERKYSAFIGGSIISSLSQFEHQLISKVDYDESGPAIVHRFCC</sequence>
<dbReference type="FunFam" id="3.90.640.10:FF:000007">
    <property type="entry name" value="Actin like 7B"/>
    <property type="match status" value="1"/>
</dbReference>
<dbReference type="Gene3D" id="3.30.420.40">
    <property type="match status" value="2"/>
</dbReference>
<comment type="similarity">
    <text evidence="1">Belongs to the actin family.</text>
</comment>
<dbReference type="InterPro" id="IPR004000">
    <property type="entry name" value="Actin"/>
</dbReference>
<gene>
    <name evidence="2" type="ORF">NAES01612_LOCUS5680</name>
</gene>
<dbReference type="Gene3D" id="3.90.640.10">
    <property type="entry name" value="Actin, Chain A, domain 4"/>
    <property type="match status" value="1"/>
</dbReference>
<proteinExistence type="inferred from homology"/>
<dbReference type="AlphaFoldDB" id="A0A7S4KE47"/>
<name>A0A7S4KE47_9EUKA</name>
<dbReference type="SUPFAM" id="SSF53067">
    <property type="entry name" value="Actin-like ATPase domain"/>
    <property type="match status" value="2"/>
</dbReference>
<evidence type="ECO:0000313" key="2">
    <source>
        <dbReference type="EMBL" id="CAE2292122.1"/>
    </source>
</evidence>
<accession>A0A7S4KE47</accession>
<dbReference type="FunFam" id="3.30.420.40:FF:000050">
    <property type="entry name" value="Actin, alpha skeletal muscle"/>
    <property type="match status" value="1"/>
</dbReference>
<reference evidence="2" key="1">
    <citation type="submission" date="2021-01" db="EMBL/GenBank/DDBJ databases">
        <authorList>
            <person name="Corre E."/>
            <person name="Pelletier E."/>
            <person name="Niang G."/>
            <person name="Scheremetjew M."/>
            <person name="Finn R."/>
            <person name="Kale V."/>
            <person name="Holt S."/>
            <person name="Cochrane G."/>
            <person name="Meng A."/>
            <person name="Brown T."/>
            <person name="Cohen L."/>
        </authorList>
    </citation>
    <scope>NUCLEOTIDE SEQUENCE</scope>
    <source>
        <strain evidence="2">SoJaBio B1-5/56/2</strain>
    </source>
</reference>
<dbReference type="PANTHER" id="PTHR11937">
    <property type="entry name" value="ACTIN"/>
    <property type="match status" value="1"/>
</dbReference>
<organism evidence="2">
    <name type="scientific">Paramoeba aestuarina</name>
    <dbReference type="NCBI Taxonomy" id="180227"/>
    <lineage>
        <taxon>Eukaryota</taxon>
        <taxon>Amoebozoa</taxon>
        <taxon>Discosea</taxon>
        <taxon>Flabellinia</taxon>
        <taxon>Dactylopodida</taxon>
        <taxon>Paramoebidae</taxon>
        <taxon>Paramoeba</taxon>
    </lineage>
</organism>
<dbReference type="EMBL" id="HBKR01008553">
    <property type="protein sequence ID" value="CAE2292122.1"/>
    <property type="molecule type" value="Transcribed_RNA"/>
</dbReference>